<protein>
    <submittedName>
        <fullName evidence="1">Thiamine biosynthesis protein ThiF</fullName>
    </submittedName>
</protein>
<dbReference type="EMBL" id="CP041406">
    <property type="protein sequence ID" value="QOP45197.1"/>
    <property type="molecule type" value="Genomic_DNA"/>
</dbReference>
<evidence type="ECO:0000313" key="1">
    <source>
        <dbReference type="EMBL" id="QOP45197.1"/>
    </source>
</evidence>
<sequence length="86" mass="9584">MTHGFDLNSPLVCEGIIGDGCGGGRLFIIEEDILFAYDPLTQEKIVLLREIRNAQEISKIGCVITIRTKENILYFDLSLLSLVEKA</sequence>
<dbReference type="Proteomes" id="UP000593580">
    <property type="component" value="Chromosome"/>
</dbReference>
<name>A0A7M1B643_9BACT</name>
<keyword evidence="2" id="KW-1185">Reference proteome</keyword>
<evidence type="ECO:0000313" key="2">
    <source>
        <dbReference type="Proteomes" id="UP000593580"/>
    </source>
</evidence>
<organism evidence="1 2">
    <name type="scientific">Sulfurimonas paralvinellae</name>
    <dbReference type="NCBI Taxonomy" id="317658"/>
    <lineage>
        <taxon>Bacteria</taxon>
        <taxon>Pseudomonadati</taxon>
        <taxon>Campylobacterota</taxon>
        <taxon>Epsilonproteobacteria</taxon>
        <taxon>Campylobacterales</taxon>
        <taxon>Sulfurimonadaceae</taxon>
        <taxon>Sulfurimonas</taxon>
    </lineage>
</organism>
<reference evidence="1 2" key="1">
    <citation type="submission" date="2019-07" db="EMBL/GenBank/DDBJ databases">
        <title>Sulfurimonas paralvinellae sp. nov., a novel mesophilic, hydrogen- and sulfur-oxidizing chemolithoautotroph within the Epsilonproteo- bacteria isolated from a deep-sea hydrothermal vent polychaete nest, reclassification of Thiomicrospira denitrificans as Sulfurimonas denitrificans comb. nov. and emended description of the genus Sulfurimonas.</title>
        <authorList>
            <person name="Wang S."/>
            <person name="Jiang L."/>
            <person name="Shao Z."/>
        </authorList>
    </citation>
    <scope>NUCLEOTIDE SEQUENCE [LARGE SCALE GENOMIC DNA]</scope>
    <source>
        <strain evidence="1 2">GO25</strain>
    </source>
</reference>
<dbReference type="KEGG" id="spal:FM071_02390"/>
<dbReference type="RefSeq" id="WP_193111446.1">
    <property type="nucleotide sequence ID" value="NZ_CP041406.1"/>
</dbReference>
<gene>
    <name evidence="1" type="ORF">FM071_02390</name>
</gene>
<proteinExistence type="predicted"/>
<dbReference type="AlphaFoldDB" id="A0A7M1B643"/>
<accession>A0A7M1B643</accession>